<dbReference type="SUPFAM" id="SSF50814">
    <property type="entry name" value="Lipocalins"/>
    <property type="match status" value="1"/>
</dbReference>
<dbReference type="InterPro" id="IPR002970">
    <property type="entry name" value="Tick_his-bd"/>
</dbReference>
<dbReference type="InterPro" id="IPR012674">
    <property type="entry name" value="Calycin"/>
</dbReference>
<protein>
    <submittedName>
        <fullName evidence="2">Putative secreted protein</fullName>
    </submittedName>
</protein>
<organism evidence="2">
    <name type="scientific">Amblyomma triste</name>
    <name type="common">Neotropical tick</name>
    <dbReference type="NCBI Taxonomy" id="251400"/>
    <lineage>
        <taxon>Eukaryota</taxon>
        <taxon>Metazoa</taxon>
        <taxon>Ecdysozoa</taxon>
        <taxon>Arthropoda</taxon>
        <taxon>Chelicerata</taxon>
        <taxon>Arachnida</taxon>
        <taxon>Acari</taxon>
        <taxon>Parasitiformes</taxon>
        <taxon>Ixodida</taxon>
        <taxon>Ixodoidea</taxon>
        <taxon>Ixodidae</taxon>
        <taxon>Amblyomminae</taxon>
        <taxon>Amblyomma</taxon>
    </lineage>
</organism>
<feature type="chain" id="PRO_5001516962" evidence="1">
    <location>
        <begin position="21"/>
        <end position="204"/>
    </location>
</feature>
<dbReference type="Gene3D" id="2.40.128.20">
    <property type="match status" value="1"/>
</dbReference>
<proteinExistence type="evidence at transcript level"/>
<feature type="signal peptide" evidence="1">
    <location>
        <begin position="1"/>
        <end position="20"/>
    </location>
</feature>
<dbReference type="GO" id="GO:0030682">
    <property type="term" value="P:symbiont-mediated perturbation of host defenses"/>
    <property type="evidence" value="ECO:0007669"/>
    <property type="project" value="InterPro"/>
</dbReference>
<dbReference type="EMBL" id="GBBM01004471">
    <property type="protein sequence ID" value="JAC30947.1"/>
    <property type="molecule type" value="mRNA"/>
</dbReference>
<evidence type="ECO:0000256" key="1">
    <source>
        <dbReference type="SAM" id="SignalP"/>
    </source>
</evidence>
<keyword evidence="1" id="KW-0732">Signal</keyword>
<reference evidence="2" key="1">
    <citation type="submission" date="2014-03" db="EMBL/GenBank/DDBJ databases">
        <title>The sialotranscriptome of Amblyomma triste, Amblyomma parvum and Amblyomma cajennense ticks, uncovered by 454-based RNA-seq.</title>
        <authorList>
            <person name="Garcia G.R."/>
            <person name="Gardinassi L.G."/>
            <person name="Ribeiro J.M."/>
            <person name="Anatriello E."/>
            <person name="Ferreira B.R."/>
            <person name="Moreira H.N."/>
            <person name="Mafra C."/>
            <person name="Olegario M.M."/>
            <person name="Szabo P.J."/>
            <person name="Miranda-Santos I.K."/>
            <person name="Maruyama S.R."/>
        </authorList>
    </citation>
    <scope>NUCLEOTIDE SEQUENCE</scope>
    <source>
        <strain evidence="2">Mato Grasso do Sul</strain>
        <tissue evidence="2">Salivary glands</tissue>
    </source>
</reference>
<dbReference type="GO" id="GO:0043176">
    <property type="term" value="F:amine binding"/>
    <property type="evidence" value="ECO:0007669"/>
    <property type="project" value="InterPro"/>
</dbReference>
<dbReference type="AlphaFoldDB" id="A0A023GAR1"/>
<name>A0A023GAR1_AMBTT</name>
<dbReference type="Pfam" id="PF02098">
    <property type="entry name" value="His_binding"/>
    <property type="match status" value="1"/>
</dbReference>
<accession>A0A023GAR1</accession>
<evidence type="ECO:0000313" key="2">
    <source>
        <dbReference type="EMBL" id="JAC30947.1"/>
    </source>
</evidence>
<sequence length="204" mass="23461">MPYAASMCAFLGVLFAYAQGDGSTVVFDTDARKVLFPPHAYWLYRRSHGADTSFTSNQHCVQLEYIQYNDTFDMVTLDARNHTKKDNWEPKMYRASVKESHEDILQYTPDEGEVETATVEYRVWHVVQNACYVVEKMPSAGGISARSNEKILKCELWVKKEKEVRHQRPSYSVESEEACSEAVKLLCSPLELVYFQRLCDPILP</sequence>